<dbReference type="Proteomes" id="UP000800093">
    <property type="component" value="Unassembled WGS sequence"/>
</dbReference>
<evidence type="ECO:0000256" key="1">
    <source>
        <dbReference type="SAM" id="MobiDB-lite"/>
    </source>
</evidence>
<feature type="region of interest" description="Disordered" evidence="1">
    <location>
        <begin position="81"/>
        <end position="134"/>
    </location>
</feature>
<name>A0A9P4N3Z0_9PLEO</name>
<accession>A0A9P4N3Z0</accession>
<proteinExistence type="predicted"/>
<reference evidence="3" key="1">
    <citation type="journal article" date="2020" name="Stud. Mycol.">
        <title>101 Dothideomycetes genomes: A test case for predicting lifestyles and emergence of pathogens.</title>
        <authorList>
            <person name="Haridas S."/>
            <person name="Albert R."/>
            <person name="Binder M."/>
            <person name="Bloem J."/>
            <person name="LaButti K."/>
            <person name="Salamov A."/>
            <person name="Andreopoulos B."/>
            <person name="Baker S."/>
            <person name="Barry K."/>
            <person name="Bills G."/>
            <person name="Bluhm B."/>
            <person name="Cannon C."/>
            <person name="Castanera R."/>
            <person name="Culley D."/>
            <person name="Daum C."/>
            <person name="Ezra D."/>
            <person name="Gonzalez J."/>
            <person name="Henrissat B."/>
            <person name="Kuo A."/>
            <person name="Liang C."/>
            <person name="Lipzen A."/>
            <person name="Lutzoni F."/>
            <person name="Magnuson J."/>
            <person name="Mondo S."/>
            <person name="Nolan M."/>
            <person name="Ohm R."/>
            <person name="Pangilinan J."/>
            <person name="Park H.-J."/>
            <person name="Ramirez L."/>
            <person name="Alfaro M."/>
            <person name="Sun H."/>
            <person name="Tritt A."/>
            <person name="Yoshinaga Y."/>
            <person name="Zwiers L.-H."/>
            <person name="Turgeon B."/>
            <person name="Goodwin S."/>
            <person name="Spatafora J."/>
            <person name="Crous P."/>
            <person name="Grigoriev I."/>
        </authorList>
    </citation>
    <scope>NUCLEOTIDE SEQUENCE [LARGE SCALE GENOMIC DNA]</scope>
    <source>
        <strain evidence="3">CBS 304.66</strain>
    </source>
</reference>
<keyword evidence="3" id="KW-1185">Reference proteome</keyword>
<feature type="region of interest" description="Disordered" evidence="1">
    <location>
        <begin position="36"/>
        <end position="63"/>
    </location>
</feature>
<dbReference type="AlphaFoldDB" id="A0A9P4N3Z0"/>
<gene>
    <name evidence="2" type="ORF">CC78DRAFT_588260</name>
</gene>
<comment type="caution">
    <text evidence="2">The sequence shown here is derived from an EMBL/GenBank/DDBJ whole genome shotgun (WGS) entry which is preliminary data.</text>
</comment>
<evidence type="ECO:0000313" key="2">
    <source>
        <dbReference type="EMBL" id="KAF2257621.1"/>
    </source>
</evidence>
<protein>
    <submittedName>
        <fullName evidence="2">Uncharacterized protein</fullName>
    </submittedName>
</protein>
<dbReference type="EMBL" id="ML986902">
    <property type="protein sequence ID" value="KAF2257621.1"/>
    <property type="molecule type" value="Genomic_DNA"/>
</dbReference>
<feature type="compositionally biased region" description="Basic and acidic residues" evidence="1">
    <location>
        <begin position="110"/>
        <end position="123"/>
    </location>
</feature>
<evidence type="ECO:0000313" key="3">
    <source>
        <dbReference type="Proteomes" id="UP000800093"/>
    </source>
</evidence>
<sequence>MPLSIQCRLCPQPAQLDGERRRSGLLEAKRLALIRQGGQQPAPAPSNARTARTAGMAGETVVDGGREAQIARCDAAGLMSDKEGRFRQPGRRAQALTRPLRHGSAKLPWCRKDSAAHKTRGDDSATPEPLLSAKRQWRRRRTTFSNRALMLT</sequence>
<organism evidence="2 3">
    <name type="scientific">Lojkania enalia</name>
    <dbReference type="NCBI Taxonomy" id="147567"/>
    <lineage>
        <taxon>Eukaryota</taxon>
        <taxon>Fungi</taxon>
        <taxon>Dikarya</taxon>
        <taxon>Ascomycota</taxon>
        <taxon>Pezizomycotina</taxon>
        <taxon>Dothideomycetes</taxon>
        <taxon>Pleosporomycetidae</taxon>
        <taxon>Pleosporales</taxon>
        <taxon>Pleosporales incertae sedis</taxon>
        <taxon>Lojkania</taxon>
    </lineage>
</organism>